<dbReference type="Proteomes" id="UP000587524">
    <property type="component" value="Unassembled WGS sequence"/>
</dbReference>
<dbReference type="NCBIfam" id="NF003814">
    <property type="entry name" value="PRK05406.1-3"/>
    <property type="match status" value="1"/>
</dbReference>
<proteinExistence type="predicted"/>
<evidence type="ECO:0000313" key="2">
    <source>
        <dbReference type="Proteomes" id="UP000587524"/>
    </source>
</evidence>
<dbReference type="PANTHER" id="PTHR30292:SF0">
    <property type="entry name" value="5-OXOPROLINASE SUBUNIT A"/>
    <property type="match status" value="1"/>
</dbReference>
<dbReference type="EMBL" id="JACJHZ010000010">
    <property type="protein sequence ID" value="MBA9020558.1"/>
    <property type="molecule type" value="Genomic_DNA"/>
</dbReference>
<dbReference type="RefSeq" id="WP_182574197.1">
    <property type="nucleotide sequence ID" value="NZ_JACJHY010000010.1"/>
</dbReference>
<accession>A0ABR6C6C1</accession>
<dbReference type="Pfam" id="PF03746">
    <property type="entry name" value="LamB_YcsF"/>
    <property type="match status" value="1"/>
</dbReference>
<evidence type="ECO:0000313" key="1">
    <source>
        <dbReference type="EMBL" id="MBA9020558.1"/>
    </source>
</evidence>
<dbReference type="Gene3D" id="3.20.20.370">
    <property type="entry name" value="Glycoside hydrolase/deacetylase"/>
    <property type="match status" value="1"/>
</dbReference>
<name>A0ABR6C6C1_9HYPH</name>
<dbReference type="PANTHER" id="PTHR30292">
    <property type="entry name" value="UNCHARACTERIZED PROTEIN YBGL-RELATED"/>
    <property type="match status" value="1"/>
</dbReference>
<dbReference type="InterPro" id="IPR011330">
    <property type="entry name" value="Glyco_hydro/deAcase_b/a-brl"/>
</dbReference>
<protein>
    <submittedName>
        <fullName evidence="1">UPF0271 protein</fullName>
    </submittedName>
</protein>
<keyword evidence="2" id="KW-1185">Reference proteome</keyword>
<comment type="caution">
    <text evidence="1">The sequence shown here is derived from an EMBL/GenBank/DDBJ whole genome shotgun (WGS) entry which is preliminary data.</text>
</comment>
<dbReference type="SUPFAM" id="SSF88713">
    <property type="entry name" value="Glycoside hydrolase/deacetylase"/>
    <property type="match status" value="1"/>
</dbReference>
<gene>
    <name evidence="1" type="ORF">HNQ97_002560</name>
</gene>
<organism evidence="1 2">
    <name type="scientific">Aminobacter ciceronei</name>
    <dbReference type="NCBI Taxonomy" id="150723"/>
    <lineage>
        <taxon>Bacteria</taxon>
        <taxon>Pseudomonadati</taxon>
        <taxon>Pseudomonadota</taxon>
        <taxon>Alphaproteobacteria</taxon>
        <taxon>Hyphomicrobiales</taxon>
        <taxon>Phyllobacteriaceae</taxon>
        <taxon>Aminobacter</taxon>
    </lineage>
</organism>
<dbReference type="InterPro" id="IPR005501">
    <property type="entry name" value="LamB/YcsF/PxpA-like"/>
</dbReference>
<reference evidence="1 2" key="1">
    <citation type="submission" date="2020-08" db="EMBL/GenBank/DDBJ databases">
        <title>Genomic Encyclopedia of Type Strains, Phase IV (KMG-IV): sequencing the most valuable type-strain genomes for metagenomic binning, comparative biology and taxonomic classification.</title>
        <authorList>
            <person name="Goeker M."/>
        </authorList>
    </citation>
    <scope>NUCLEOTIDE SEQUENCE [LARGE SCALE GENOMIC DNA]</scope>
    <source>
        <strain evidence="1 2">DSM 17455</strain>
    </source>
</reference>
<sequence length="257" mass="27737">MALVNLNADMGESFGRYRLGNDEALIKHVLSANIACGYHAADPGTIHATVKLAKDHGVEIGAHVAYPDLAGFGRRKMGLSEQEVFEITVYQIGAVKAFCAAENVPLNHVKPHGELYLAAAVDPEVARGVVRALKAVDDSLLLFLVGPIVDAACRDLGIMMVNEGYVDLDYNPDGSLYLDKKREARDPAEVARNAISLVEEGGRLALDGSSWIVLPTQTICMHGDMANGIELAKKTRKELQNRGHRVVKSRLVALASL</sequence>
<dbReference type="CDD" id="cd10787">
    <property type="entry name" value="LamB_YcsF_like"/>
    <property type="match status" value="1"/>
</dbReference>
<dbReference type="NCBIfam" id="NF003816">
    <property type="entry name" value="PRK05406.1-5"/>
    <property type="match status" value="1"/>
</dbReference>